<reference evidence="2" key="2">
    <citation type="submission" date="2020-11" db="EMBL/GenBank/DDBJ databases">
        <authorList>
            <person name="McCartney M.A."/>
            <person name="Auch B."/>
            <person name="Kono T."/>
            <person name="Mallez S."/>
            <person name="Becker A."/>
            <person name="Gohl D.M."/>
            <person name="Silverstein K.A.T."/>
            <person name="Koren S."/>
            <person name="Bechman K.B."/>
            <person name="Herman A."/>
            <person name="Abrahante J.E."/>
            <person name="Garbe J."/>
        </authorList>
    </citation>
    <scope>NUCLEOTIDE SEQUENCE</scope>
    <source>
        <strain evidence="2">Duluth1</strain>
        <tissue evidence="2">Whole animal</tissue>
    </source>
</reference>
<keyword evidence="3" id="KW-1185">Reference proteome</keyword>
<feature type="region of interest" description="Disordered" evidence="1">
    <location>
        <begin position="103"/>
        <end position="137"/>
    </location>
</feature>
<dbReference type="Proteomes" id="UP000828390">
    <property type="component" value="Unassembled WGS sequence"/>
</dbReference>
<feature type="compositionally biased region" description="Basic and acidic residues" evidence="1">
    <location>
        <begin position="103"/>
        <end position="128"/>
    </location>
</feature>
<feature type="compositionally biased region" description="Basic and acidic residues" evidence="1">
    <location>
        <begin position="1"/>
        <end position="13"/>
    </location>
</feature>
<accession>A0A9D4HTM9</accession>
<evidence type="ECO:0000256" key="1">
    <source>
        <dbReference type="SAM" id="MobiDB-lite"/>
    </source>
</evidence>
<evidence type="ECO:0000313" key="2">
    <source>
        <dbReference type="EMBL" id="KAH3734665.1"/>
    </source>
</evidence>
<feature type="region of interest" description="Disordered" evidence="1">
    <location>
        <begin position="1"/>
        <end position="36"/>
    </location>
</feature>
<dbReference type="EMBL" id="JAIWYP010000011">
    <property type="protein sequence ID" value="KAH3734665.1"/>
    <property type="molecule type" value="Genomic_DNA"/>
</dbReference>
<proteinExistence type="predicted"/>
<feature type="compositionally biased region" description="Acidic residues" evidence="1">
    <location>
        <begin position="23"/>
        <end position="32"/>
    </location>
</feature>
<dbReference type="AlphaFoldDB" id="A0A9D4HTM9"/>
<name>A0A9D4HTM9_DREPO</name>
<sequence length="245" mass="27227">MSESRAVDSEVTFRDGSGSSALGDEDTPESDAEVAYGSQHIPDDGVRALHDQMSNMASVLRYVVVELKQLKAAGRGTTSSTANNANNNTFVATVHRRVGDLDDDLRSAGDSRVDSRVGNRVPDVRESQPEPQAPRFLNNGFVIGRNYERQTDNGQPHAQPGVSNTRCENARERYEYQAPAYMDGQRQNQQRRLPPVKMASFSGKEDWVTWISQFEAIAKKNNWSQDEMLDQLLPRLEGLAAELAK</sequence>
<evidence type="ECO:0000313" key="3">
    <source>
        <dbReference type="Proteomes" id="UP000828390"/>
    </source>
</evidence>
<reference evidence="2" key="1">
    <citation type="journal article" date="2019" name="bioRxiv">
        <title>The Genome of the Zebra Mussel, Dreissena polymorpha: A Resource for Invasive Species Research.</title>
        <authorList>
            <person name="McCartney M.A."/>
            <person name="Auch B."/>
            <person name="Kono T."/>
            <person name="Mallez S."/>
            <person name="Zhang Y."/>
            <person name="Obille A."/>
            <person name="Becker A."/>
            <person name="Abrahante J.E."/>
            <person name="Garbe J."/>
            <person name="Badalamenti J.P."/>
            <person name="Herman A."/>
            <person name="Mangelson H."/>
            <person name="Liachko I."/>
            <person name="Sullivan S."/>
            <person name="Sone E.D."/>
            <person name="Koren S."/>
            <person name="Silverstein K.A.T."/>
            <person name="Beckman K.B."/>
            <person name="Gohl D.M."/>
        </authorList>
    </citation>
    <scope>NUCLEOTIDE SEQUENCE</scope>
    <source>
        <strain evidence="2">Duluth1</strain>
        <tissue evidence="2">Whole animal</tissue>
    </source>
</reference>
<gene>
    <name evidence="2" type="ORF">DPMN_041105</name>
</gene>
<comment type="caution">
    <text evidence="2">The sequence shown here is derived from an EMBL/GenBank/DDBJ whole genome shotgun (WGS) entry which is preliminary data.</text>
</comment>
<organism evidence="2 3">
    <name type="scientific">Dreissena polymorpha</name>
    <name type="common">Zebra mussel</name>
    <name type="synonym">Mytilus polymorpha</name>
    <dbReference type="NCBI Taxonomy" id="45954"/>
    <lineage>
        <taxon>Eukaryota</taxon>
        <taxon>Metazoa</taxon>
        <taxon>Spiralia</taxon>
        <taxon>Lophotrochozoa</taxon>
        <taxon>Mollusca</taxon>
        <taxon>Bivalvia</taxon>
        <taxon>Autobranchia</taxon>
        <taxon>Heteroconchia</taxon>
        <taxon>Euheterodonta</taxon>
        <taxon>Imparidentia</taxon>
        <taxon>Neoheterodontei</taxon>
        <taxon>Myida</taxon>
        <taxon>Dreissenoidea</taxon>
        <taxon>Dreissenidae</taxon>
        <taxon>Dreissena</taxon>
    </lineage>
</organism>
<protein>
    <submittedName>
        <fullName evidence="2">Uncharacterized protein</fullName>
    </submittedName>
</protein>